<reference evidence="6" key="1">
    <citation type="submission" date="2019-03" db="EMBL/GenBank/DDBJ databases">
        <authorList>
            <person name="Mank J."/>
            <person name="Almeida P."/>
        </authorList>
    </citation>
    <scope>NUCLEOTIDE SEQUENCE</scope>
    <source>
        <strain evidence="6">78183</strain>
    </source>
</reference>
<dbReference type="SUPFAM" id="SSF52200">
    <property type="entry name" value="Toll/Interleukin receptor TIR domain"/>
    <property type="match status" value="2"/>
</dbReference>
<dbReference type="InterPro" id="IPR042197">
    <property type="entry name" value="Apaf_helical"/>
</dbReference>
<dbReference type="SMART" id="SM00255">
    <property type="entry name" value="TIR"/>
    <property type="match status" value="2"/>
</dbReference>
<evidence type="ECO:0000256" key="3">
    <source>
        <dbReference type="ARBA" id="ARBA00022821"/>
    </source>
</evidence>
<dbReference type="InterPro" id="IPR032675">
    <property type="entry name" value="LRR_dom_sf"/>
</dbReference>
<dbReference type="InterPro" id="IPR058192">
    <property type="entry name" value="WHD_ROQ1-like"/>
</dbReference>
<dbReference type="InterPro" id="IPR027417">
    <property type="entry name" value="P-loop_NTPase"/>
</dbReference>
<organism evidence="6">
    <name type="scientific">Salix viminalis</name>
    <name type="common">Common osier</name>
    <name type="synonym">Basket willow</name>
    <dbReference type="NCBI Taxonomy" id="40686"/>
    <lineage>
        <taxon>Eukaryota</taxon>
        <taxon>Viridiplantae</taxon>
        <taxon>Streptophyta</taxon>
        <taxon>Embryophyta</taxon>
        <taxon>Tracheophyta</taxon>
        <taxon>Spermatophyta</taxon>
        <taxon>Magnoliopsida</taxon>
        <taxon>eudicotyledons</taxon>
        <taxon>Gunneridae</taxon>
        <taxon>Pentapetalae</taxon>
        <taxon>rosids</taxon>
        <taxon>fabids</taxon>
        <taxon>Malpighiales</taxon>
        <taxon>Salicaceae</taxon>
        <taxon>Saliceae</taxon>
        <taxon>Salix</taxon>
    </lineage>
</organism>
<dbReference type="PANTHER" id="PTHR11017:SF570">
    <property type="entry name" value="DISEASE RESISTANCE PROTEIN (TIR-NBS CLASS)-RELATED"/>
    <property type="match status" value="1"/>
</dbReference>
<keyword evidence="3" id="KW-0611">Plant defense</keyword>
<evidence type="ECO:0000259" key="5">
    <source>
        <dbReference type="PROSITE" id="PS50104"/>
    </source>
</evidence>
<evidence type="ECO:0000313" key="6">
    <source>
        <dbReference type="EMBL" id="VFU41163.1"/>
    </source>
</evidence>
<dbReference type="PROSITE" id="PS50104">
    <property type="entry name" value="TIR"/>
    <property type="match status" value="2"/>
</dbReference>
<feature type="domain" description="TIR" evidence="5">
    <location>
        <begin position="611"/>
        <end position="780"/>
    </location>
</feature>
<keyword evidence="1" id="KW-0433">Leucine-rich repeat</keyword>
<dbReference type="InterPro" id="IPR000157">
    <property type="entry name" value="TIR_dom"/>
</dbReference>
<gene>
    <name evidence="6" type="ORF">SVIM_LOCUS240752</name>
</gene>
<keyword evidence="4" id="KW-0520">NAD</keyword>
<dbReference type="Gene3D" id="3.80.10.10">
    <property type="entry name" value="Ribonuclease Inhibitor"/>
    <property type="match status" value="1"/>
</dbReference>
<evidence type="ECO:0000256" key="4">
    <source>
        <dbReference type="ARBA" id="ARBA00023027"/>
    </source>
</evidence>
<feature type="domain" description="TIR" evidence="5">
    <location>
        <begin position="1"/>
        <end position="125"/>
    </location>
</feature>
<protein>
    <recommendedName>
        <fullName evidence="5">TIR domain-containing protein</fullName>
    </recommendedName>
</protein>
<proteinExistence type="predicted"/>
<keyword evidence="2" id="KW-0677">Repeat</keyword>
<dbReference type="InterPro" id="IPR002182">
    <property type="entry name" value="NB-ARC"/>
</dbReference>
<dbReference type="FunFam" id="3.40.50.10140:FF:000007">
    <property type="entry name" value="Disease resistance protein (TIR-NBS-LRR class)"/>
    <property type="match status" value="1"/>
</dbReference>
<dbReference type="Pfam" id="PF00931">
    <property type="entry name" value="NB-ARC"/>
    <property type="match status" value="3"/>
</dbReference>
<dbReference type="GO" id="GO:0007165">
    <property type="term" value="P:signal transduction"/>
    <property type="evidence" value="ECO:0007669"/>
    <property type="project" value="InterPro"/>
</dbReference>
<dbReference type="SMART" id="SM00382">
    <property type="entry name" value="AAA"/>
    <property type="match status" value="3"/>
</dbReference>
<dbReference type="InterPro" id="IPR011713">
    <property type="entry name" value="Leu-rich_rpt_3"/>
</dbReference>
<accession>A0A6N2LZX1</accession>
<evidence type="ECO:0000256" key="1">
    <source>
        <dbReference type="ARBA" id="ARBA00022614"/>
    </source>
</evidence>
<dbReference type="GO" id="GO:0006952">
    <property type="term" value="P:defense response"/>
    <property type="evidence" value="ECO:0007669"/>
    <property type="project" value="UniProtKB-KW"/>
</dbReference>
<dbReference type="Pfam" id="PF01582">
    <property type="entry name" value="TIR"/>
    <property type="match status" value="2"/>
</dbReference>
<dbReference type="PRINTS" id="PR00364">
    <property type="entry name" value="DISEASERSIST"/>
</dbReference>
<dbReference type="Gene3D" id="3.40.50.10140">
    <property type="entry name" value="Toll/interleukin-1 receptor homology (TIR) domain"/>
    <property type="match status" value="2"/>
</dbReference>
<dbReference type="EMBL" id="CAADRP010001559">
    <property type="protein sequence ID" value="VFU41163.1"/>
    <property type="molecule type" value="Genomic_DNA"/>
</dbReference>
<dbReference type="InterPro" id="IPR036390">
    <property type="entry name" value="WH_DNA-bd_sf"/>
</dbReference>
<name>A0A6N2LZX1_SALVM</name>
<sequence>MADYAAMAIEGSRISVVVFSKNYASSRWCLDELVKIIECRQKIHQVVLPIFYDTDPSEVRKQTGSYAKAFDEHEEHFKEEMEKVNRWREALAQAGNLSGWGLNNEANGYEAELIKTVVNDVACKLGNKTLHVAKHPVGISCRVQGVISLLRGARNNVGIVGIHGIAGIGKTTIAKAVFNNLYSRFEGSSFLSDVKEISDKPNGLVELQERLLHDILKPNIWKISNVYEGMNLIEERFHRKNVLVVLDDVDKREQVEALMGERCWFGDGSKIIVVTKNKHLLTEMEVDGMYHAMELDPYQSLQLFSLHAFRETRPAKDYEELSEKVVDYYKGLPLALKILGSHLSIRDKAGWKIDIAHWQNIPHDDIQAKLRVSFDALDVDSSEIFLDIACFFVRKDKDYVADIVGERYGCHPEVSFRALIGRSLIAINNSLWMHDIVREMGREIIRQRSRNNPGNCSRIVLPKDAHIVLSKEMGTEAVEGLALDIQGSFSTKSFTKMKHLQLLQITGAVHLVGSYSLLPRELIWLYWPKCPLKSLPSDFHLSELVMLDMQGSKVQKLWKGTKRCKNLLSISELPSSVLLLRINDCTSIERVSAQPQHERMLSLCVAGCRNLIEIQGMEFAGNNESYFYLDHLYSALIQAGIHTFRDDNELPRGEEISPQLLRAIEGSRISVVVFSTNYASSRWCLDELVKIIECRQKIHQVVLPIFYDTDPSDVRKQTGSYAKAFDEHEEHFKEEMEKVNRWREALAQAGNLSGWGLNNEANGYEAELIKRVVNDVACKLGNKTLHVAKHPVGISSRVRGVISLLKGARNNVGIVGIYGIAGIGKTTIAKAVFNNLYFEFEGSSFLSGVKDISDKPNGLVELQERLLHDILKPNVWKISNVYEGMNLIKERLHRKNVLVVLDDVDKREQVEALMGERCWFGDGSKIIVVTKNKHLLTEVEVDGMYHARELDRNWSLQLFSLHAFRETRPEKDYEELSEKVVDYCKGLPLALEVLGSHLSIRDKAGWKIDIAHWQNIPHDDIQAKLRVSFDALDVDSSEIFLDIACFFVGKDKDYVADIVGARYGCHPEVAFRALIGRSLIAIDTENPNSLWMHDIVRKMGREIIRQRSRNHPGNCSRIVLPKDAYTVLSKEMGTDAVEGLALDVQGSFSTKSFTKMRRLQLLQITGAHVAGSYSLLPRELIWLCWPECPLKSLPSDFHIGELVILDMQGSKVRKLWKGTKSLVLLNLKGCNSLKSLPESMGSLKSLQTLKVDKCENLLSISELPTSRLLLSIDGCTSIERVSAPHCLSARGCRNLIEIQGNGWFFVYLDDCNNLSENSKMSLIQAANLSGWGLNNEANGYEAELIKRVVNDVACKLGNKTLHVAKHPVGISSKVRGVISLLKGARNNVGIVGIYGIAGIGKTTIAKAVFNNLYFEFEGNSFLSGVKEISDKPNGLVELQERLLHDILKPNVWKISNVYEGMNLIKERLHRKNVLVVLDDVDKREQVEALMGERCWFGDGSKIIIVTKNKHLLTEVEVDGMYHARGLDRNWSLQLFSLHAFRETRPEKDYEELSEKVVDYCKGLPLALEVLGSHLSIRDKAGWKIDIAHWQNIPYDDIQAKLRVSFDALDVDSSEIFLDIACFFVGKDKDYVADIVGARYGCHPEVAFRALIGRSLIAIDTKNRNSLWMHDIVRKMGREIIRQRSRNHPGNCSRIVLPKDAYTVLSKEMGTDAVEGLALDVQGSFSTKSFTKMRRLQLIQITGAHLAGSYSLLPRDLIWLCWPECPLKSLPSDFHIGELVILVMQGSKVRKLWKGTKSNGAKLFPMSVKVSFDRNSTKHSWIKRVPLIELEELLQGVEELELNVERLESSLIRELPKLKIIMLKNHRKIFCYR</sequence>
<dbReference type="SUPFAM" id="SSF46785">
    <property type="entry name" value="Winged helix' DNA-binding domain"/>
    <property type="match status" value="3"/>
</dbReference>
<dbReference type="Gene3D" id="1.10.8.430">
    <property type="entry name" value="Helical domain of apoptotic protease-activating factors"/>
    <property type="match status" value="3"/>
</dbReference>
<dbReference type="GO" id="GO:0043531">
    <property type="term" value="F:ADP binding"/>
    <property type="evidence" value="ECO:0007669"/>
    <property type="project" value="InterPro"/>
</dbReference>
<dbReference type="InterPro" id="IPR044974">
    <property type="entry name" value="Disease_R_plants"/>
</dbReference>
<dbReference type="Pfam" id="PF07725">
    <property type="entry name" value="LRR_3"/>
    <property type="match status" value="1"/>
</dbReference>
<dbReference type="InterPro" id="IPR035897">
    <property type="entry name" value="Toll_tir_struct_dom_sf"/>
</dbReference>
<dbReference type="PANTHER" id="PTHR11017">
    <property type="entry name" value="LEUCINE-RICH REPEAT-CONTAINING PROTEIN"/>
    <property type="match status" value="1"/>
</dbReference>
<dbReference type="Pfam" id="PF23282">
    <property type="entry name" value="WHD_ROQ1"/>
    <property type="match status" value="3"/>
</dbReference>
<dbReference type="Gene3D" id="3.40.50.300">
    <property type="entry name" value="P-loop containing nucleotide triphosphate hydrolases"/>
    <property type="match status" value="3"/>
</dbReference>
<dbReference type="SUPFAM" id="SSF52058">
    <property type="entry name" value="L domain-like"/>
    <property type="match status" value="2"/>
</dbReference>
<evidence type="ECO:0000256" key="2">
    <source>
        <dbReference type="ARBA" id="ARBA00022737"/>
    </source>
</evidence>
<dbReference type="SUPFAM" id="SSF52540">
    <property type="entry name" value="P-loop containing nucleoside triphosphate hydrolases"/>
    <property type="match status" value="3"/>
</dbReference>
<dbReference type="InterPro" id="IPR003593">
    <property type="entry name" value="AAA+_ATPase"/>
</dbReference>